<evidence type="ECO:0000256" key="4">
    <source>
        <dbReference type="ARBA" id="ARBA00023163"/>
    </source>
</evidence>
<sequence length="213" mass="24300">MTRKKVKLAFIENNTARKSAYNKRKKSLVKKVDELTALCGIDACAIIYGPYDAQPEIWPSPSGVQEVLSKFMTVPEVEQSRKMMNQESFLKQRISKSEKQLQKQRRDNREKETTMHMFRCLNAGNIVQNSMSVGDLNDLSWMIDHNLRAIGRRMESDDRENIIHQSPPPPPPPTAPNNNEIAMMGHGHAGMAMNNNDLIQSQMFMDMGMNGYE</sequence>
<feature type="compositionally biased region" description="Basic and acidic residues" evidence="6">
    <location>
        <begin position="95"/>
        <end position="111"/>
    </location>
</feature>
<keyword evidence="5" id="KW-0539">Nucleus</keyword>
<dbReference type="PRINTS" id="PR00404">
    <property type="entry name" value="MADSDOMAIN"/>
</dbReference>
<dbReference type="GO" id="GO:0000981">
    <property type="term" value="F:DNA-binding transcription factor activity, RNA polymerase II-specific"/>
    <property type="evidence" value="ECO:0007669"/>
    <property type="project" value="InterPro"/>
</dbReference>
<name>A0AAV0ZGH8_VICFA</name>
<dbReference type="GO" id="GO:0000978">
    <property type="term" value="F:RNA polymerase II cis-regulatory region sequence-specific DNA binding"/>
    <property type="evidence" value="ECO:0007669"/>
    <property type="project" value="TreeGrafter"/>
</dbReference>
<evidence type="ECO:0000259" key="7">
    <source>
        <dbReference type="PROSITE" id="PS50066"/>
    </source>
</evidence>
<feature type="domain" description="MADS-box" evidence="7">
    <location>
        <begin position="1"/>
        <end position="49"/>
    </location>
</feature>
<evidence type="ECO:0000256" key="5">
    <source>
        <dbReference type="ARBA" id="ARBA00023242"/>
    </source>
</evidence>
<keyword evidence="2" id="KW-0805">Transcription regulation</keyword>
<dbReference type="InterPro" id="IPR002100">
    <property type="entry name" value="TF_MADSbox"/>
</dbReference>
<evidence type="ECO:0000256" key="2">
    <source>
        <dbReference type="ARBA" id="ARBA00023015"/>
    </source>
</evidence>
<dbReference type="InterPro" id="IPR033897">
    <property type="entry name" value="SRF-like_MADS-box"/>
</dbReference>
<feature type="region of interest" description="Disordered" evidence="6">
    <location>
        <begin position="160"/>
        <end position="183"/>
    </location>
</feature>
<organism evidence="8 9">
    <name type="scientific">Vicia faba</name>
    <name type="common">Broad bean</name>
    <name type="synonym">Faba vulgaris</name>
    <dbReference type="NCBI Taxonomy" id="3906"/>
    <lineage>
        <taxon>Eukaryota</taxon>
        <taxon>Viridiplantae</taxon>
        <taxon>Streptophyta</taxon>
        <taxon>Embryophyta</taxon>
        <taxon>Tracheophyta</taxon>
        <taxon>Spermatophyta</taxon>
        <taxon>Magnoliopsida</taxon>
        <taxon>eudicotyledons</taxon>
        <taxon>Gunneridae</taxon>
        <taxon>Pentapetalae</taxon>
        <taxon>rosids</taxon>
        <taxon>fabids</taxon>
        <taxon>Fabales</taxon>
        <taxon>Fabaceae</taxon>
        <taxon>Papilionoideae</taxon>
        <taxon>50 kb inversion clade</taxon>
        <taxon>NPAAA clade</taxon>
        <taxon>Hologalegina</taxon>
        <taxon>IRL clade</taxon>
        <taxon>Fabeae</taxon>
        <taxon>Vicia</taxon>
    </lineage>
</organism>
<keyword evidence="9" id="KW-1185">Reference proteome</keyword>
<dbReference type="Gene3D" id="3.40.1810.10">
    <property type="entry name" value="Transcription factor, MADS-box"/>
    <property type="match status" value="1"/>
</dbReference>
<dbReference type="PANTHER" id="PTHR11945:SF387">
    <property type="entry name" value="AGAMOUS-LIKE MADS-BOX PROTEIN AGL80"/>
    <property type="match status" value="1"/>
</dbReference>
<dbReference type="GO" id="GO:0005634">
    <property type="term" value="C:nucleus"/>
    <property type="evidence" value="ECO:0007669"/>
    <property type="project" value="UniProtKB-SubCell"/>
</dbReference>
<dbReference type="FunFam" id="3.40.1810.10:FF:000018">
    <property type="entry name" value="agamous-like MADS-box protein AGL80"/>
    <property type="match status" value="1"/>
</dbReference>
<keyword evidence="4" id="KW-0804">Transcription</keyword>
<dbReference type="SUPFAM" id="SSF55455">
    <property type="entry name" value="SRF-like"/>
    <property type="match status" value="1"/>
</dbReference>
<evidence type="ECO:0000256" key="3">
    <source>
        <dbReference type="ARBA" id="ARBA00023125"/>
    </source>
</evidence>
<dbReference type="CDD" id="cd00266">
    <property type="entry name" value="MADS_SRF_like"/>
    <property type="match status" value="1"/>
</dbReference>
<dbReference type="PANTHER" id="PTHR11945">
    <property type="entry name" value="MADS BOX PROTEIN"/>
    <property type="match status" value="1"/>
</dbReference>
<dbReference type="PROSITE" id="PS50066">
    <property type="entry name" value="MADS_BOX_2"/>
    <property type="match status" value="1"/>
</dbReference>
<evidence type="ECO:0000256" key="6">
    <source>
        <dbReference type="SAM" id="MobiDB-lite"/>
    </source>
</evidence>
<dbReference type="GO" id="GO:0046983">
    <property type="term" value="F:protein dimerization activity"/>
    <property type="evidence" value="ECO:0007669"/>
    <property type="project" value="InterPro"/>
</dbReference>
<dbReference type="SMART" id="SM00432">
    <property type="entry name" value="MADS"/>
    <property type="match status" value="1"/>
</dbReference>
<accession>A0AAV0ZGH8</accession>
<proteinExistence type="predicted"/>
<dbReference type="EMBL" id="OX451737">
    <property type="protein sequence ID" value="CAI8597031.1"/>
    <property type="molecule type" value="Genomic_DNA"/>
</dbReference>
<feature type="region of interest" description="Disordered" evidence="6">
    <location>
        <begin position="89"/>
        <end position="111"/>
    </location>
</feature>
<evidence type="ECO:0000313" key="8">
    <source>
        <dbReference type="EMBL" id="CAI8597031.1"/>
    </source>
</evidence>
<dbReference type="Pfam" id="PF00319">
    <property type="entry name" value="SRF-TF"/>
    <property type="match status" value="1"/>
</dbReference>
<comment type="subcellular location">
    <subcellularLocation>
        <location evidence="1">Nucleus</location>
    </subcellularLocation>
</comment>
<dbReference type="GO" id="GO:0045944">
    <property type="term" value="P:positive regulation of transcription by RNA polymerase II"/>
    <property type="evidence" value="ECO:0007669"/>
    <property type="project" value="InterPro"/>
</dbReference>
<evidence type="ECO:0000313" key="9">
    <source>
        <dbReference type="Proteomes" id="UP001157006"/>
    </source>
</evidence>
<dbReference type="Proteomes" id="UP001157006">
    <property type="component" value="Chromosome 2"/>
</dbReference>
<dbReference type="InterPro" id="IPR036879">
    <property type="entry name" value="TF_MADSbox_sf"/>
</dbReference>
<dbReference type="AlphaFoldDB" id="A0AAV0ZGH8"/>
<feature type="compositionally biased region" description="Pro residues" evidence="6">
    <location>
        <begin position="166"/>
        <end position="175"/>
    </location>
</feature>
<reference evidence="8 9" key="1">
    <citation type="submission" date="2023-01" db="EMBL/GenBank/DDBJ databases">
        <authorList>
            <person name="Kreplak J."/>
        </authorList>
    </citation>
    <scope>NUCLEOTIDE SEQUENCE [LARGE SCALE GENOMIC DNA]</scope>
</reference>
<evidence type="ECO:0000256" key="1">
    <source>
        <dbReference type="ARBA" id="ARBA00004123"/>
    </source>
</evidence>
<keyword evidence="3" id="KW-0238">DNA-binding</keyword>
<gene>
    <name evidence="8" type="ORF">VFH_II062600</name>
</gene>
<protein>
    <recommendedName>
        <fullName evidence="7">MADS-box domain-containing protein</fullName>
    </recommendedName>
</protein>